<dbReference type="Pfam" id="PF18962">
    <property type="entry name" value="Por_Secre_tail"/>
    <property type="match status" value="1"/>
</dbReference>
<dbReference type="EMBL" id="BMNR01000001">
    <property type="protein sequence ID" value="GGK12170.1"/>
    <property type="molecule type" value="Genomic_DNA"/>
</dbReference>
<feature type="domain" description="Secretion system C-terminal sorting" evidence="3">
    <location>
        <begin position="206"/>
        <end position="270"/>
    </location>
</feature>
<dbReference type="AlphaFoldDB" id="A0A8J3BGB7"/>
<dbReference type="Gene3D" id="2.60.120.260">
    <property type="entry name" value="Galactose-binding domain-like"/>
    <property type="match status" value="1"/>
</dbReference>
<dbReference type="RefSeq" id="WP_188649511.1">
    <property type="nucleotide sequence ID" value="NZ_BMNR01000001.1"/>
</dbReference>
<reference evidence="4" key="2">
    <citation type="submission" date="2020-09" db="EMBL/GenBank/DDBJ databases">
        <authorList>
            <person name="Sun Q."/>
            <person name="Ohkuma M."/>
        </authorList>
    </citation>
    <scope>NUCLEOTIDE SEQUENCE</scope>
    <source>
        <strain evidence="4">JCM 12862</strain>
    </source>
</reference>
<organism evidence="4 5">
    <name type="scientific">Yeosuana aromativorans</name>
    <dbReference type="NCBI Taxonomy" id="288019"/>
    <lineage>
        <taxon>Bacteria</taxon>
        <taxon>Pseudomonadati</taxon>
        <taxon>Bacteroidota</taxon>
        <taxon>Flavobacteriia</taxon>
        <taxon>Flavobacteriales</taxon>
        <taxon>Flavobacteriaceae</taxon>
        <taxon>Yeosuana</taxon>
    </lineage>
</organism>
<evidence type="ECO:0000259" key="3">
    <source>
        <dbReference type="Pfam" id="PF18962"/>
    </source>
</evidence>
<dbReference type="NCBIfam" id="TIGR04183">
    <property type="entry name" value="Por_Secre_tail"/>
    <property type="match status" value="1"/>
</dbReference>
<evidence type="ECO:0000313" key="5">
    <source>
        <dbReference type="Proteomes" id="UP000612329"/>
    </source>
</evidence>
<protein>
    <recommendedName>
        <fullName evidence="3">Secretion system C-terminal sorting domain-containing protein</fullName>
    </recommendedName>
</protein>
<evidence type="ECO:0000256" key="1">
    <source>
        <dbReference type="ARBA" id="ARBA00022729"/>
    </source>
</evidence>
<dbReference type="InterPro" id="IPR026444">
    <property type="entry name" value="Secre_tail"/>
</dbReference>
<proteinExistence type="predicted"/>
<sequence length="274" mass="29843">MKKITFLITLLTISFSFGQTNLITYGNFESPQATGKITSASSPWSSSVGYTSGQSSVNNNSSVAHLGDQFLAMPNDFTNVRQSFTAVANTTYTLSIWYQFIMGQGTPDATDGIYVSIRNDDGSDSGNGSQFSTPIQVYIDPSTIDGSWHELTLEFTAPQANLLLFMTKQARAASGPNNAARMDDISITEKLLSVKDLAQFKFTASPNPAKDYINISAAKPINKIEVYNLLGQQVINSNLNSTRQDISVSNLSKGVYILKAFIEDATGTYKFVKE</sequence>
<dbReference type="Proteomes" id="UP000612329">
    <property type="component" value="Unassembled WGS sequence"/>
</dbReference>
<accession>A0A8J3BGB7</accession>
<comment type="caution">
    <text evidence="4">The sequence shown here is derived from an EMBL/GenBank/DDBJ whole genome shotgun (WGS) entry which is preliminary data.</text>
</comment>
<feature type="chain" id="PRO_5035147412" description="Secretion system C-terminal sorting domain-containing protein" evidence="2">
    <location>
        <begin position="19"/>
        <end position="274"/>
    </location>
</feature>
<keyword evidence="5" id="KW-1185">Reference proteome</keyword>
<gene>
    <name evidence="4" type="ORF">GCM10007962_03090</name>
</gene>
<evidence type="ECO:0000313" key="4">
    <source>
        <dbReference type="EMBL" id="GGK12170.1"/>
    </source>
</evidence>
<name>A0A8J3BGB7_9FLAO</name>
<feature type="signal peptide" evidence="2">
    <location>
        <begin position="1"/>
        <end position="18"/>
    </location>
</feature>
<reference evidence="4" key="1">
    <citation type="journal article" date="2014" name="Int. J. Syst. Evol. Microbiol.">
        <title>Complete genome sequence of Corynebacterium casei LMG S-19264T (=DSM 44701T), isolated from a smear-ripened cheese.</title>
        <authorList>
            <consortium name="US DOE Joint Genome Institute (JGI-PGF)"/>
            <person name="Walter F."/>
            <person name="Albersmeier A."/>
            <person name="Kalinowski J."/>
            <person name="Ruckert C."/>
        </authorList>
    </citation>
    <scope>NUCLEOTIDE SEQUENCE</scope>
    <source>
        <strain evidence="4">JCM 12862</strain>
    </source>
</reference>
<evidence type="ECO:0000256" key="2">
    <source>
        <dbReference type="SAM" id="SignalP"/>
    </source>
</evidence>
<keyword evidence="1 2" id="KW-0732">Signal</keyword>